<feature type="region of interest" description="Disordered" evidence="1">
    <location>
        <begin position="54"/>
        <end position="120"/>
    </location>
</feature>
<evidence type="ECO:0000313" key="2">
    <source>
        <dbReference type="EMBL" id="KAJ1186996.1"/>
    </source>
</evidence>
<accession>A0AAV7UEM2</accession>
<dbReference type="AlphaFoldDB" id="A0AAV7UEM2"/>
<gene>
    <name evidence="2" type="ORF">NDU88_003775</name>
</gene>
<keyword evidence="3" id="KW-1185">Reference proteome</keyword>
<dbReference type="Proteomes" id="UP001066276">
    <property type="component" value="Chromosome 3_1"/>
</dbReference>
<comment type="caution">
    <text evidence="2">The sequence shown here is derived from an EMBL/GenBank/DDBJ whole genome shotgun (WGS) entry which is preliminary data.</text>
</comment>
<feature type="region of interest" description="Disordered" evidence="1">
    <location>
        <begin position="1"/>
        <end position="34"/>
    </location>
</feature>
<evidence type="ECO:0000256" key="1">
    <source>
        <dbReference type="SAM" id="MobiDB-lite"/>
    </source>
</evidence>
<protein>
    <submittedName>
        <fullName evidence="2">Uncharacterized protein</fullName>
    </submittedName>
</protein>
<name>A0AAV7UEM2_PLEWA</name>
<proteinExistence type="predicted"/>
<organism evidence="2 3">
    <name type="scientific">Pleurodeles waltl</name>
    <name type="common">Iberian ribbed newt</name>
    <dbReference type="NCBI Taxonomy" id="8319"/>
    <lineage>
        <taxon>Eukaryota</taxon>
        <taxon>Metazoa</taxon>
        <taxon>Chordata</taxon>
        <taxon>Craniata</taxon>
        <taxon>Vertebrata</taxon>
        <taxon>Euteleostomi</taxon>
        <taxon>Amphibia</taxon>
        <taxon>Batrachia</taxon>
        <taxon>Caudata</taxon>
        <taxon>Salamandroidea</taxon>
        <taxon>Salamandridae</taxon>
        <taxon>Pleurodelinae</taxon>
        <taxon>Pleurodeles</taxon>
    </lineage>
</organism>
<evidence type="ECO:0000313" key="3">
    <source>
        <dbReference type="Proteomes" id="UP001066276"/>
    </source>
</evidence>
<dbReference type="EMBL" id="JANPWB010000005">
    <property type="protein sequence ID" value="KAJ1186996.1"/>
    <property type="molecule type" value="Genomic_DNA"/>
</dbReference>
<sequence>MAPGDTNGALNETTDGRTQKAEPGSHPLKSPNVYIEVDLRRRKVPSVEEIQEEALTNKAARAVVGTRSPHPDKRARPPLNQTQDSREEITALKSRNPLHSKDKRNTTETSPPTVISHRPT</sequence>
<reference evidence="2" key="1">
    <citation type="journal article" date="2022" name="bioRxiv">
        <title>Sequencing and chromosome-scale assembly of the giantPleurodeles waltlgenome.</title>
        <authorList>
            <person name="Brown T."/>
            <person name="Elewa A."/>
            <person name="Iarovenko S."/>
            <person name="Subramanian E."/>
            <person name="Araus A.J."/>
            <person name="Petzold A."/>
            <person name="Susuki M."/>
            <person name="Suzuki K.-i.T."/>
            <person name="Hayashi T."/>
            <person name="Toyoda A."/>
            <person name="Oliveira C."/>
            <person name="Osipova E."/>
            <person name="Leigh N.D."/>
            <person name="Simon A."/>
            <person name="Yun M.H."/>
        </authorList>
    </citation>
    <scope>NUCLEOTIDE SEQUENCE</scope>
    <source>
        <strain evidence="2">20211129_DDA</strain>
        <tissue evidence="2">Liver</tissue>
    </source>
</reference>